<sequence length="65" mass="7310">MDIMDLHSVYLINKLFTSSMKMKYLIVLVCSLLGFLELANTLPQGATEYEVGGFYANFPSEIVKT</sequence>
<keyword evidence="2" id="KW-1185">Reference proteome</keyword>
<reference evidence="1" key="1">
    <citation type="submission" date="2019-11" db="EMBL/GenBank/DDBJ databases">
        <title>The nuclear and mitochondrial genomes of Frieseomelitta varia - a highly eusocial stingless bee (Meliponini) with a permanently sterile worker caste.</title>
        <authorList>
            <person name="Freitas F.C.P."/>
            <person name="Lourenco A.P."/>
            <person name="Nunes F.M.F."/>
            <person name="Paschoal A.R."/>
            <person name="Abreu F.C.P."/>
            <person name="Barbin F.O."/>
            <person name="Bataglia L."/>
            <person name="Cardoso-Junior C.A.M."/>
            <person name="Cervoni M.S."/>
            <person name="Silva S.R."/>
            <person name="Dalarmi F."/>
            <person name="Del Lama M.A."/>
            <person name="Depintor T.S."/>
            <person name="Ferreira K.M."/>
            <person name="Goria P.S."/>
            <person name="Jaskot M.C."/>
            <person name="Lago D.C."/>
            <person name="Luna-Lucena D."/>
            <person name="Moda L.M."/>
            <person name="Nascimento L."/>
            <person name="Pedrino M."/>
            <person name="Rabico F.O."/>
            <person name="Sanches F.C."/>
            <person name="Santos D.E."/>
            <person name="Santos C.G."/>
            <person name="Vieira J."/>
            <person name="Lopes T.F."/>
            <person name="Barchuk A.R."/>
            <person name="Hartfelder K."/>
            <person name="Simoes Z.L.P."/>
            <person name="Bitondi M.M.G."/>
            <person name="Pinheiro D.G."/>
        </authorList>
    </citation>
    <scope>NUCLEOTIDE SEQUENCE</scope>
    <source>
        <strain evidence="1">USP_RPSP 00005682</strain>
        <tissue evidence="1">Whole individual</tissue>
    </source>
</reference>
<dbReference type="Proteomes" id="UP000655588">
    <property type="component" value="Unassembled WGS sequence"/>
</dbReference>
<evidence type="ECO:0000313" key="1">
    <source>
        <dbReference type="EMBL" id="KAF3428103.1"/>
    </source>
</evidence>
<dbReference type="EMBL" id="WNWW01000231">
    <property type="protein sequence ID" value="KAF3428103.1"/>
    <property type="molecule type" value="Genomic_DNA"/>
</dbReference>
<protein>
    <submittedName>
        <fullName evidence="1">Uncharacterized protein</fullName>
    </submittedName>
</protein>
<gene>
    <name evidence="1" type="ORF">E2986_11939</name>
</gene>
<proteinExistence type="predicted"/>
<accession>A0A833SJM9</accession>
<name>A0A833SJM9_9HYME</name>
<comment type="caution">
    <text evidence="1">The sequence shown here is derived from an EMBL/GenBank/DDBJ whole genome shotgun (WGS) entry which is preliminary data.</text>
</comment>
<evidence type="ECO:0000313" key="2">
    <source>
        <dbReference type="Proteomes" id="UP000655588"/>
    </source>
</evidence>
<dbReference type="AlphaFoldDB" id="A0A833SJM9"/>
<organism evidence="1 2">
    <name type="scientific">Frieseomelitta varia</name>
    <dbReference type="NCBI Taxonomy" id="561572"/>
    <lineage>
        <taxon>Eukaryota</taxon>
        <taxon>Metazoa</taxon>
        <taxon>Ecdysozoa</taxon>
        <taxon>Arthropoda</taxon>
        <taxon>Hexapoda</taxon>
        <taxon>Insecta</taxon>
        <taxon>Pterygota</taxon>
        <taxon>Neoptera</taxon>
        <taxon>Endopterygota</taxon>
        <taxon>Hymenoptera</taxon>
        <taxon>Apocrita</taxon>
        <taxon>Aculeata</taxon>
        <taxon>Apoidea</taxon>
        <taxon>Anthophila</taxon>
        <taxon>Apidae</taxon>
        <taxon>Frieseomelitta</taxon>
    </lineage>
</organism>